<dbReference type="SUPFAM" id="SSF81321">
    <property type="entry name" value="Family A G protein-coupled receptor-like"/>
    <property type="match status" value="1"/>
</dbReference>
<proteinExistence type="predicted"/>
<keyword evidence="1" id="KW-1133">Transmembrane helix</keyword>
<dbReference type="Gene3D" id="1.20.1070.10">
    <property type="entry name" value="Rhodopsin 7-helix transmembrane proteins"/>
    <property type="match status" value="1"/>
</dbReference>
<gene>
    <name evidence="2" type="ORF">TBIB3V08_LOCUS7210</name>
</gene>
<sequence>MGRLRFESGSSTDKEITNTQPCGRFAAPLEAAVVDLLFPCLWAQLMIFRVATGPFYEEFQQCVTYGFYTEPWQEQLYTTFSLVCMFVMPLIILVSTYVCTVITIARTYSFNKVCFPCNTPRHATVNPSVEELNLLKNSSETPESLRIWCRLYLSVSLDID</sequence>
<name>A0A7R9F2X2_9NEOP</name>
<organism evidence="2">
    <name type="scientific">Timema bartmani</name>
    <dbReference type="NCBI Taxonomy" id="61472"/>
    <lineage>
        <taxon>Eukaryota</taxon>
        <taxon>Metazoa</taxon>
        <taxon>Ecdysozoa</taxon>
        <taxon>Arthropoda</taxon>
        <taxon>Hexapoda</taxon>
        <taxon>Insecta</taxon>
        <taxon>Pterygota</taxon>
        <taxon>Neoptera</taxon>
        <taxon>Polyneoptera</taxon>
        <taxon>Phasmatodea</taxon>
        <taxon>Timematodea</taxon>
        <taxon>Timematoidea</taxon>
        <taxon>Timematidae</taxon>
        <taxon>Timema</taxon>
    </lineage>
</organism>
<keyword evidence="1" id="KW-0812">Transmembrane</keyword>
<reference evidence="2" key="1">
    <citation type="submission" date="2020-11" db="EMBL/GenBank/DDBJ databases">
        <authorList>
            <person name="Tran Van P."/>
        </authorList>
    </citation>
    <scope>NUCLEOTIDE SEQUENCE</scope>
</reference>
<protein>
    <recommendedName>
        <fullName evidence="3">G-protein coupled receptors family 1 profile domain-containing protein</fullName>
    </recommendedName>
</protein>
<evidence type="ECO:0000256" key="1">
    <source>
        <dbReference type="SAM" id="Phobius"/>
    </source>
</evidence>
<feature type="transmembrane region" description="Helical" evidence="1">
    <location>
        <begin position="80"/>
        <end position="105"/>
    </location>
</feature>
<keyword evidence="1" id="KW-0472">Membrane</keyword>
<accession>A0A7R9F2X2</accession>
<dbReference type="EMBL" id="OD566912">
    <property type="protein sequence ID" value="CAD7444844.1"/>
    <property type="molecule type" value="Genomic_DNA"/>
</dbReference>
<evidence type="ECO:0008006" key="3">
    <source>
        <dbReference type="Google" id="ProtNLM"/>
    </source>
</evidence>
<dbReference type="AlphaFoldDB" id="A0A7R9F2X2"/>
<evidence type="ECO:0000313" key="2">
    <source>
        <dbReference type="EMBL" id="CAD7444844.1"/>
    </source>
</evidence>